<protein>
    <recommendedName>
        <fullName evidence="2">GAF domain-containing protein</fullName>
    </recommendedName>
</protein>
<evidence type="ECO:0000313" key="3">
    <source>
        <dbReference type="EMBL" id="GAA4262886.1"/>
    </source>
</evidence>
<dbReference type="InterPro" id="IPR052016">
    <property type="entry name" value="Bact_Sigma-Reg"/>
</dbReference>
<gene>
    <name evidence="3" type="ORF">GCM10022255_102440</name>
</gene>
<organism evidence="3 4">
    <name type="scientific">Dactylosporangium darangshiense</name>
    <dbReference type="NCBI Taxonomy" id="579108"/>
    <lineage>
        <taxon>Bacteria</taxon>
        <taxon>Bacillati</taxon>
        <taxon>Actinomycetota</taxon>
        <taxon>Actinomycetes</taxon>
        <taxon>Micromonosporales</taxon>
        <taxon>Micromonosporaceae</taxon>
        <taxon>Dactylosporangium</taxon>
    </lineage>
</organism>
<evidence type="ECO:0000259" key="2">
    <source>
        <dbReference type="SMART" id="SM00065"/>
    </source>
</evidence>
<dbReference type="PANTHER" id="PTHR43156">
    <property type="entry name" value="STAGE II SPORULATION PROTEIN E-RELATED"/>
    <property type="match status" value="1"/>
</dbReference>
<dbReference type="PANTHER" id="PTHR43156:SF2">
    <property type="entry name" value="STAGE II SPORULATION PROTEIN E"/>
    <property type="match status" value="1"/>
</dbReference>
<keyword evidence="4" id="KW-1185">Reference proteome</keyword>
<dbReference type="Pfam" id="PF13185">
    <property type="entry name" value="GAF_2"/>
    <property type="match status" value="2"/>
</dbReference>
<dbReference type="SUPFAM" id="SSF55781">
    <property type="entry name" value="GAF domain-like"/>
    <property type="match status" value="2"/>
</dbReference>
<keyword evidence="1" id="KW-0378">Hydrolase</keyword>
<dbReference type="RefSeq" id="WP_345141006.1">
    <property type="nucleotide sequence ID" value="NZ_BAABAT010000057.1"/>
</dbReference>
<reference evidence="4" key="1">
    <citation type="journal article" date="2019" name="Int. J. Syst. Evol. Microbiol.">
        <title>The Global Catalogue of Microorganisms (GCM) 10K type strain sequencing project: providing services to taxonomists for standard genome sequencing and annotation.</title>
        <authorList>
            <consortium name="The Broad Institute Genomics Platform"/>
            <consortium name="The Broad Institute Genome Sequencing Center for Infectious Disease"/>
            <person name="Wu L."/>
            <person name="Ma J."/>
        </authorList>
    </citation>
    <scope>NUCLEOTIDE SEQUENCE [LARGE SCALE GENOMIC DNA]</scope>
    <source>
        <strain evidence="4">JCM 17441</strain>
    </source>
</reference>
<comment type="caution">
    <text evidence="3">The sequence shown here is derived from an EMBL/GenBank/DDBJ whole genome shotgun (WGS) entry which is preliminary data.</text>
</comment>
<dbReference type="Proteomes" id="UP001500620">
    <property type="component" value="Unassembled WGS sequence"/>
</dbReference>
<accession>A0ABP8DSI6</accession>
<sequence>MRDGAAERDREDVRFVAVARLELDELLEQLVERIRDVQSTQGRLRGLLRANLDIAQGVDLEHVLRQIVSAARHLVDARYAALGVIQDGHLVRFVHEGMDADAVERIGHLPEGKGVLGLLVEDPRPVRLAEIGDHPASVGFPAGHPPMHSFIGVPIRVRDRVFGNLYLAEKQGAAQFSRDDEDVVKALAGAAGVAIENATLFDEARRRRDWQEAMTSVTTVLLEGADRDRAMRTLAECATRACGADGAAFTAPPDGTSPDLTVALGLGLLEPWHGRSVPVAGTLAESVFVDGEPALVPDPAADPRTAAAVAIAPDLGPIMSVAVVGDRGAHGVLTVAHRRGAGQFVRTDLELFTAFAAHAGLVLDVAALRRENDRIRLLEDRQRIAADLQETLIRDLFGLGLSLQGTASRIAGTEVRDSLMAGVDELDRIIRAVRTAVFAMEPRA</sequence>
<evidence type="ECO:0000256" key="1">
    <source>
        <dbReference type="ARBA" id="ARBA00022801"/>
    </source>
</evidence>
<dbReference type="EMBL" id="BAABAT010000057">
    <property type="protein sequence ID" value="GAA4262886.1"/>
    <property type="molecule type" value="Genomic_DNA"/>
</dbReference>
<feature type="domain" description="GAF" evidence="2">
    <location>
        <begin position="59"/>
        <end position="205"/>
    </location>
</feature>
<dbReference type="Gene3D" id="3.30.450.40">
    <property type="match status" value="2"/>
</dbReference>
<proteinExistence type="predicted"/>
<dbReference type="InterPro" id="IPR003018">
    <property type="entry name" value="GAF"/>
</dbReference>
<dbReference type="InterPro" id="IPR029016">
    <property type="entry name" value="GAF-like_dom_sf"/>
</dbReference>
<dbReference type="SMART" id="SM00065">
    <property type="entry name" value="GAF"/>
    <property type="match status" value="2"/>
</dbReference>
<feature type="domain" description="GAF" evidence="2">
    <location>
        <begin position="226"/>
        <end position="373"/>
    </location>
</feature>
<evidence type="ECO:0000313" key="4">
    <source>
        <dbReference type="Proteomes" id="UP001500620"/>
    </source>
</evidence>
<name>A0ABP8DSI6_9ACTN</name>